<feature type="region of interest" description="Disordered" evidence="1">
    <location>
        <begin position="1"/>
        <end position="23"/>
    </location>
</feature>
<accession>A0A4W5NQU6</accession>
<dbReference type="PANTHER" id="PTHR47595:SF1">
    <property type="entry name" value="MYB_SANT-LIKE DNA-BINDING DOMAIN-CONTAINING PROTEIN"/>
    <property type="match status" value="1"/>
</dbReference>
<feature type="domain" description="Myb/SANT-like DNA-binding" evidence="2">
    <location>
        <begin position="324"/>
        <end position="413"/>
    </location>
</feature>
<keyword evidence="4" id="KW-1185">Reference proteome</keyword>
<dbReference type="GeneTree" id="ENSGT00940000164461"/>
<feature type="domain" description="Myb/SANT-like DNA-binding" evidence="2">
    <location>
        <begin position="157"/>
        <end position="249"/>
    </location>
</feature>
<dbReference type="Ensembl" id="ENSHHUT00000053257.1">
    <property type="protein sequence ID" value="ENSHHUP00000051439.1"/>
    <property type="gene ID" value="ENSHHUG00000030963.1"/>
</dbReference>
<evidence type="ECO:0000259" key="2">
    <source>
        <dbReference type="Pfam" id="PF13837"/>
    </source>
</evidence>
<evidence type="ECO:0000313" key="4">
    <source>
        <dbReference type="Proteomes" id="UP000314982"/>
    </source>
</evidence>
<proteinExistence type="predicted"/>
<dbReference type="Gene3D" id="1.10.10.60">
    <property type="entry name" value="Homeodomain-like"/>
    <property type="match status" value="2"/>
</dbReference>
<reference evidence="4" key="1">
    <citation type="submission" date="2018-06" db="EMBL/GenBank/DDBJ databases">
        <title>Genome assembly of Danube salmon.</title>
        <authorList>
            <person name="Macqueen D.J."/>
            <person name="Gundappa M.K."/>
        </authorList>
    </citation>
    <scope>NUCLEOTIDE SEQUENCE [LARGE SCALE GENOMIC DNA]</scope>
</reference>
<sequence length="516" mass="58069">MERGAGRQRGEEETVEETGAPGQWGEAEVLALLSVWGELGAAQHSGVSSRATFECISEQLRGLSVLRDWRECQAQCRRLGLQARKAESPGTFTNYNQGAAAMMDTQMTPSDLVAEEEDLTSEKEAHSSLVTMQEGGPCQILHGALPYAQCVGPEGGRHWTDEEVRALLCVWSDRHVRQRLKGTLRNKTIFQEMARRMQRGFGVVRNWKQCRTKYKNLKYEYKMAKSAQAAAGSSGPGRYMKFFDELEAILLDRGFDGKDGDHDMQRRGPEVDQGAGRLETLVGQTQSTAPEGDLVIEIDEAHISPLDQSSSEQFHVVTVSDTGRNWSDQEVRALIQVWSEEGVCRQLQSSTRKRDIFVQISCRLLQQGVERDWKQCHTKYKNLKYLYRSLQRGRADGTDPRHLMRFYDEVDAILTRSDSGPAMRYEEQAEAGAILAGAAMMGYEDGKDAIFMSSDRATARMGHEERTRPVNSYTAQSYEVIPRNEDKRTYTGNTETDKRADLTAKRGLKRKALDQG</sequence>
<dbReference type="AlphaFoldDB" id="A0A4W5NQU6"/>
<reference evidence="3" key="2">
    <citation type="submission" date="2025-08" db="UniProtKB">
        <authorList>
            <consortium name="Ensembl"/>
        </authorList>
    </citation>
    <scope>IDENTIFICATION</scope>
</reference>
<dbReference type="InterPro" id="IPR044822">
    <property type="entry name" value="Myb_DNA-bind_4"/>
</dbReference>
<dbReference type="PANTHER" id="PTHR47595">
    <property type="entry name" value="HEAT SHOCK 70 KDA PROTEIN 14"/>
    <property type="match status" value="1"/>
</dbReference>
<feature type="compositionally biased region" description="Basic and acidic residues" evidence="1">
    <location>
        <begin position="484"/>
        <end position="504"/>
    </location>
</feature>
<reference evidence="3" key="3">
    <citation type="submission" date="2025-09" db="UniProtKB">
        <authorList>
            <consortium name="Ensembl"/>
        </authorList>
    </citation>
    <scope>IDENTIFICATION</scope>
</reference>
<dbReference type="Pfam" id="PF13837">
    <property type="entry name" value="Myb_DNA-bind_4"/>
    <property type="match status" value="2"/>
</dbReference>
<feature type="compositionally biased region" description="Basic and acidic residues" evidence="1">
    <location>
        <begin position="1"/>
        <end position="12"/>
    </location>
</feature>
<evidence type="ECO:0000313" key="3">
    <source>
        <dbReference type="Ensembl" id="ENSHHUP00000051439.1"/>
    </source>
</evidence>
<organism evidence="3 4">
    <name type="scientific">Hucho hucho</name>
    <name type="common">huchen</name>
    <dbReference type="NCBI Taxonomy" id="62062"/>
    <lineage>
        <taxon>Eukaryota</taxon>
        <taxon>Metazoa</taxon>
        <taxon>Chordata</taxon>
        <taxon>Craniata</taxon>
        <taxon>Vertebrata</taxon>
        <taxon>Euteleostomi</taxon>
        <taxon>Actinopterygii</taxon>
        <taxon>Neopterygii</taxon>
        <taxon>Teleostei</taxon>
        <taxon>Protacanthopterygii</taxon>
        <taxon>Salmoniformes</taxon>
        <taxon>Salmonidae</taxon>
        <taxon>Salmoninae</taxon>
        <taxon>Hucho</taxon>
    </lineage>
</organism>
<dbReference type="Proteomes" id="UP000314982">
    <property type="component" value="Unassembled WGS sequence"/>
</dbReference>
<feature type="region of interest" description="Disordered" evidence="1">
    <location>
        <begin position="484"/>
        <end position="516"/>
    </location>
</feature>
<name>A0A4W5NQU6_9TELE</name>
<dbReference type="FunFam" id="1.10.10.60:FF:000032">
    <property type="entry name" value="Zinc finger and SCAN domain-containing 20"/>
    <property type="match status" value="2"/>
</dbReference>
<evidence type="ECO:0000256" key="1">
    <source>
        <dbReference type="SAM" id="MobiDB-lite"/>
    </source>
</evidence>
<protein>
    <recommendedName>
        <fullName evidence="2">Myb/SANT-like DNA-binding domain-containing protein</fullName>
    </recommendedName>
</protein>